<evidence type="ECO:0000313" key="9">
    <source>
        <dbReference type="EMBL" id="PWJ95615.1"/>
    </source>
</evidence>
<dbReference type="RefSeq" id="WP_109604154.1">
    <property type="nucleotide sequence ID" value="NZ_JAMHJO010000014.1"/>
</dbReference>
<evidence type="ECO:0000256" key="4">
    <source>
        <dbReference type="ARBA" id="ARBA00022475"/>
    </source>
</evidence>
<dbReference type="EMBL" id="QGGI01000004">
    <property type="protein sequence ID" value="PWJ95615.1"/>
    <property type="molecule type" value="Genomic_DNA"/>
</dbReference>
<feature type="transmembrane region" description="Helical" evidence="8">
    <location>
        <begin position="66"/>
        <end position="87"/>
    </location>
</feature>
<feature type="transmembrane region" description="Helical" evidence="8">
    <location>
        <begin position="6"/>
        <end position="24"/>
    </location>
</feature>
<gene>
    <name evidence="9" type="ORF">C7380_10429</name>
</gene>
<evidence type="ECO:0008006" key="11">
    <source>
        <dbReference type="Google" id="ProtNLM"/>
    </source>
</evidence>
<keyword evidence="3" id="KW-0813">Transport</keyword>
<feature type="transmembrane region" description="Helical" evidence="8">
    <location>
        <begin position="128"/>
        <end position="150"/>
    </location>
</feature>
<keyword evidence="6 8" id="KW-1133">Transmembrane helix</keyword>
<protein>
    <recommendedName>
        <fullName evidence="11">AEC family transporter</fullName>
    </recommendedName>
</protein>
<evidence type="ECO:0000256" key="1">
    <source>
        <dbReference type="ARBA" id="ARBA00004651"/>
    </source>
</evidence>
<comment type="caution">
    <text evidence="9">The sequence shown here is derived from an EMBL/GenBank/DDBJ whole genome shotgun (WGS) entry which is preliminary data.</text>
</comment>
<feature type="transmembrane region" description="Helical" evidence="8">
    <location>
        <begin position="285"/>
        <end position="306"/>
    </location>
</feature>
<name>A0AA45C7S0_9BACT</name>
<keyword evidence="7 8" id="KW-0472">Membrane</keyword>
<dbReference type="Gene3D" id="1.20.1530.20">
    <property type="match status" value="2"/>
</dbReference>
<keyword evidence="10" id="KW-1185">Reference proteome</keyword>
<feature type="transmembrane region" description="Helical" evidence="8">
    <location>
        <begin position="99"/>
        <end position="122"/>
    </location>
</feature>
<dbReference type="PANTHER" id="PTHR36838:SF1">
    <property type="entry name" value="SLR1864 PROTEIN"/>
    <property type="match status" value="1"/>
</dbReference>
<dbReference type="Pfam" id="PF03547">
    <property type="entry name" value="Mem_trans"/>
    <property type="match status" value="1"/>
</dbReference>
<evidence type="ECO:0000256" key="2">
    <source>
        <dbReference type="ARBA" id="ARBA00010145"/>
    </source>
</evidence>
<feature type="transmembrane region" description="Helical" evidence="8">
    <location>
        <begin position="162"/>
        <end position="182"/>
    </location>
</feature>
<dbReference type="InterPro" id="IPR004776">
    <property type="entry name" value="Mem_transp_PIN-like"/>
</dbReference>
<evidence type="ECO:0000256" key="7">
    <source>
        <dbReference type="ARBA" id="ARBA00023136"/>
    </source>
</evidence>
<comment type="similarity">
    <text evidence="2">Belongs to the auxin efflux carrier (TC 2.A.69) family.</text>
</comment>
<dbReference type="PANTHER" id="PTHR36838">
    <property type="entry name" value="AUXIN EFFLUX CARRIER FAMILY PROTEIN"/>
    <property type="match status" value="1"/>
</dbReference>
<keyword evidence="5 8" id="KW-0812">Transmembrane</keyword>
<evidence type="ECO:0000256" key="5">
    <source>
        <dbReference type="ARBA" id="ARBA00022692"/>
    </source>
</evidence>
<evidence type="ECO:0000313" key="10">
    <source>
        <dbReference type="Proteomes" id="UP000245921"/>
    </source>
</evidence>
<organism evidence="9 10">
    <name type="scientific">Oceanotoga teriensis</name>
    <dbReference type="NCBI Taxonomy" id="515440"/>
    <lineage>
        <taxon>Bacteria</taxon>
        <taxon>Thermotogati</taxon>
        <taxon>Thermotogota</taxon>
        <taxon>Thermotogae</taxon>
        <taxon>Petrotogales</taxon>
        <taxon>Petrotogaceae</taxon>
        <taxon>Oceanotoga</taxon>
    </lineage>
</organism>
<evidence type="ECO:0000256" key="3">
    <source>
        <dbReference type="ARBA" id="ARBA00022448"/>
    </source>
</evidence>
<comment type="subcellular location">
    <subcellularLocation>
        <location evidence="1">Cell membrane</location>
        <topology evidence="1">Multi-pass membrane protein</topology>
    </subcellularLocation>
</comment>
<dbReference type="GO" id="GO:0005886">
    <property type="term" value="C:plasma membrane"/>
    <property type="evidence" value="ECO:0007669"/>
    <property type="project" value="UniProtKB-SubCell"/>
</dbReference>
<dbReference type="GO" id="GO:0055085">
    <property type="term" value="P:transmembrane transport"/>
    <property type="evidence" value="ECO:0007669"/>
    <property type="project" value="InterPro"/>
</dbReference>
<proteinExistence type="inferred from homology"/>
<sequence>MNFSNIFNQIFVLFFLILIGYVSRKINVFNDSGTKGLSDLVLKITLPAMIIQSMQKEFSPELLGKVFQIVIISTVVYLVSFIISLFFPKLIGSSKDELGAYKFALVFSNVGFMGFPVIKAAFGNDALFYTAIYNLPFNFLVFTLGIVLLANNKEKNKFDLKMFLNPGIISVLIGMIIFIFSIKLPTAVDETLSLLGSVTTPLSMLVIGSLLAKSSIKNIFSNPKVYIISFARLFLMPIIVYFILKPFVNDYLMIGIPLLITAMPVAANSAILAEEYGGNAELSSQTVFISTLLSIISIPLILKWFVA</sequence>
<evidence type="ECO:0000256" key="6">
    <source>
        <dbReference type="ARBA" id="ARBA00022989"/>
    </source>
</evidence>
<feature type="transmembrane region" description="Helical" evidence="8">
    <location>
        <begin position="225"/>
        <end position="244"/>
    </location>
</feature>
<feature type="transmembrane region" description="Helical" evidence="8">
    <location>
        <begin position="250"/>
        <end position="273"/>
    </location>
</feature>
<dbReference type="InterPro" id="IPR038770">
    <property type="entry name" value="Na+/solute_symporter_sf"/>
</dbReference>
<dbReference type="AlphaFoldDB" id="A0AA45C7S0"/>
<dbReference type="Proteomes" id="UP000245921">
    <property type="component" value="Unassembled WGS sequence"/>
</dbReference>
<keyword evidence="4" id="KW-1003">Cell membrane</keyword>
<evidence type="ECO:0000256" key="8">
    <source>
        <dbReference type="SAM" id="Phobius"/>
    </source>
</evidence>
<accession>A0AA45C7S0</accession>
<reference evidence="9 10" key="1">
    <citation type="submission" date="2018-05" db="EMBL/GenBank/DDBJ databases">
        <title>Genomic Encyclopedia of Type Strains, Phase IV (KMG-IV): sequencing the most valuable type-strain genomes for metagenomic binning, comparative biology and taxonomic classification.</title>
        <authorList>
            <person name="Goeker M."/>
        </authorList>
    </citation>
    <scope>NUCLEOTIDE SEQUENCE [LARGE SCALE GENOMIC DNA]</scope>
    <source>
        <strain evidence="9 10">DSM 24906</strain>
    </source>
</reference>